<dbReference type="InterPro" id="IPR032675">
    <property type="entry name" value="LRR_dom_sf"/>
</dbReference>
<keyword evidence="3" id="KW-0677">Repeat</keyword>
<dbReference type="SUPFAM" id="SSF52047">
    <property type="entry name" value="RNI-like"/>
    <property type="match status" value="1"/>
</dbReference>
<protein>
    <submittedName>
        <fullName evidence="6">Uncharacterized protein</fullName>
    </submittedName>
</protein>
<comment type="caution">
    <text evidence="6">The sequence shown here is derived from an EMBL/GenBank/DDBJ whole genome shotgun (WGS) entry which is preliminary data.</text>
</comment>
<evidence type="ECO:0000313" key="6">
    <source>
        <dbReference type="EMBL" id="RLU19866.1"/>
    </source>
</evidence>
<dbReference type="PANTHER" id="PTHR24369">
    <property type="entry name" value="ANTIGEN BSP, PUTATIVE-RELATED"/>
    <property type="match status" value="1"/>
</dbReference>
<dbReference type="GO" id="GO:0005886">
    <property type="term" value="C:plasma membrane"/>
    <property type="evidence" value="ECO:0007669"/>
    <property type="project" value="TreeGrafter"/>
</dbReference>
<dbReference type="InterPro" id="IPR003591">
    <property type="entry name" value="Leu-rich_rpt_typical-subtyp"/>
</dbReference>
<accession>A0A3L8DHR3</accession>
<dbReference type="SMART" id="SM00369">
    <property type="entry name" value="LRR_TYP"/>
    <property type="match status" value="15"/>
</dbReference>
<dbReference type="FunFam" id="3.80.10.10:FF:000770">
    <property type="entry name" value="Uncharacterized protein"/>
    <property type="match status" value="1"/>
</dbReference>
<dbReference type="AlphaFoldDB" id="A0A3L8DHR3"/>
<reference evidence="6 7" key="1">
    <citation type="journal article" date="2018" name="Genome Res.">
        <title>The genomic architecture and molecular evolution of ant odorant receptors.</title>
        <authorList>
            <person name="McKenzie S.K."/>
            <person name="Kronauer D.J.C."/>
        </authorList>
    </citation>
    <scope>NUCLEOTIDE SEQUENCE [LARGE SCALE GENOMIC DNA]</scope>
    <source>
        <strain evidence="6">Clonal line C1</strain>
    </source>
</reference>
<dbReference type="EMBL" id="QOIP01000008">
    <property type="protein sequence ID" value="RLU19866.1"/>
    <property type="molecule type" value="Genomic_DNA"/>
</dbReference>
<dbReference type="PANTHER" id="PTHR24369:SF210">
    <property type="entry name" value="CHAOPTIN-RELATED"/>
    <property type="match status" value="1"/>
</dbReference>
<evidence type="ECO:0000313" key="7">
    <source>
        <dbReference type="Proteomes" id="UP000279307"/>
    </source>
</evidence>
<evidence type="ECO:0000256" key="2">
    <source>
        <dbReference type="ARBA" id="ARBA00022729"/>
    </source>
</evidence>
<dbReference type="OrthoDB" id="676979at2759"/>
<dbReference type="InterPro" id="IPR050541">
    <property type="entry name" value="LRR_TM_domain-containing"/>
</dbReference>
<dbReference type="Pfam" id="PF13855">
    <property type="entry name" value="LRR_8"/>
    <property type="match status" value="5"/>
</dbReference>
<evidence type="ECO:0000256" key="5">
    <source>
        <dbReference type="SAM" id="SignalP"/>
    </source>
</evidence>
<dbReference type="Gene3D" id="3.80.10.10">
    <property type="entry name" value="Ribonuclease Inhibitor"/>
    <property type="match status" value="4"/>
</dbReference>
<evidence type="ECO:0000256" key="1">
    <source>
        <dbReference type="ARBA" id="ARBA00022614"/>
    </source>
</evidence>
<gene>
    <name evidence="6" type="ORF">DMN91_008425</name>
</gene>
<evidence type="ECO:0000256" key="3">
    <source>
        <dbReference type="ARBA" id="ARBA00022737"/>
    </source>
</evidence>
<dbReference type="InterPro" id="IPR001611">
    <property type="entry name" value="Leu-rich_rpt"/>
</dbReference>
<feature type="chain" id="PRO_5017993600" evidence="5">
    <location>
        <begin position="28"/>
        <end position="953"/>
    </location>
</feature>
<dbReference type="Proteomes" id="UP000279307">
    <property type="component" value="Chromosome 8"/>
</dbReference>
<organism evidence="6 7">
    <name type="scientific">Ooceraea biroi</name>
    <name type="common">Clonal raider ant</name>
    <name type="synonym">Cerapachys biroi</name>
    <dbReference type="NCBI Taxonomy" id="2015173"/>
    <lineage>
        <taxon>Eukaryota</taxon>
        <taxon>Metazoa</taxon>
        <taxon>Ecdysozoa</taxon>
        <taxon>Arthropoda</taxon>
        <taxon>Hexapoda</taxon>
        <taxon>Insecta</taxon>
        <taxon>Pterygota</taxon>
        <taxon>Neoptera</taxon>
        <taxon>Endopterygota</taxon>
        <taxon>Hymenoptera</taxon>
        <taxon>Apocrita</taxon>
        <taxon>Aculeata</taxon>
        <taxon>Formicoidea</taxon>
        <taxon>Formicidae</taxon>
        <taxon>Dorylinae</taxon>
        <taxon>Ooceraea</taxon>
    </lineage>
</organism>
<sequence>MTHCQGRMVNSILLFWALVGLIGRVHGKCSLAPIVDNERSIAYACIHGDLSDLNELPADTEWIEFSVSRFHAIHDDAFRRFPNLRRLSFYNCHVNVIEPAAFRGLHRLDWLIFRGTRIHVVRAAWFRHLPNLRKLILDRCGLVHIEPDVFRTLPRLETLDLRDNDLDCLSVEELSHLTMLRTVRIDGNPWLCECRRIMENFFHERSIVQVLECRARKKICVVRNLQCMTQIDVPLQPPTITIEQIGSRVERPSGHFQTSVLTSLDRLPDKTTWIEISGLWVERLPAYAFFRFGNSLRSLELRNCTIGAIEPGALAGLHQLQRLTLIGNQLPAVSAHWFGDLVALRQLVLARNDIEWIEPGALRRLAGSLTHLDLRFNRLRCLSLDELKYLRRLERLEAVGNPWNCECRGQLQRFLMERNVGFGINGRCYEDHEVPEPIDRRQYLPTNITIPVTGHVYWTSFEEAVRHITVTSPITVRPTIEIHTERPPVHRGTCMQDRNERSHQVFICSGISALRELDAVPYSAHTIRIVYSNLKTIPTRAFARFDGWLSRLELHDCGIERIEHRAFADLYNLQHLSLRSNQLESVTSDALEGLSNLRHLDLSRNHVYRITNDAFHALSRLRSLDVSENRMNCIGVEHMAHRMPYLNVLRVAGNPWSCLCGSKLADFLDSRRIPYDRASLLDVNDDCYVTGTTMSSSTQTVPTEPPTIPIRNETATGSCTVHREPTGPRYRCVGGNLALLKSISRDAVSIEFYEGDLPHLPAGSLYNFPNLRELSIRKCSLTTIEAGAFHGLDSLERLTIRDNSLTSIEVDWFNLQRLERLDLRGNSIHYIAPGAFRHLRKLVYLNLEGNDLKCIFSSDLQDMPDLHVIEFSGNPLKWRCRVDLEQFLETRKIKFVRVEESCEGKKIMRNLLYQNRTAEAQECPPGCSMATKFEQTSLIIFTMFALSFAIQLA</sequence>
<dbReference type="SMART" id="SM00365">
    <property type="entry name" value="LRR_SD22"/>
    <property type="match status" value="7"/>
</dbReference>
<proteinExistence type="predicted"/>
<evidence type="ECO:0000256" key="4">
    <source>
        <dbReference type="ARBA" id="ARBA00023180"/>
    </source>
</evidence>
<keyword evidence="1" id="KW-0433">Leucine-rich repeat</keyword>
<keyword evidence="4" id="KW-0325">Glycoprotein</keyword>
<dbReference type="SUPFAM" id="SSF52058">
    <property type="entry name" value="L domain-like"/>
    <property type="match status" value="1"/>
</dbReference>
<keyword evidence="2 5" id="KW-0732">Signal</keyword>
<name>A0A3L8DHR3_OOCBI</name>
<dbReference type="PROSITE" id="PS51450">
    <property type="entry name" value="LRR"/>
    <property type="match status" value="3"/>
</dbReference>
<feature type="signal peptide" evidence="5">
    <location>
        <begin position="1"/>
        <end position="27"/>
    </location>
</feature>